<dbReference type="Pfam" id="PF00665">
    <property type="entry name" value="rve"/>
    <property type="match status" value="1"/>
</dbReference>
<evidence type="ECO:0000259" key="1">
    <source>
        <dbReference type="PROSITE" id="PS50994"/>
    </source>
</evidence>
<dbReference type="PROSITE" id="PS50994">
    <property type="entry name" value="INTEGRASE"/>
    <property type="match status" value="1"/>
</dbReference>
<dbReference type="GO" id="GO:0015074">
    <property type="term" value="P:DNA integration"/>
    <property type="evidence" value="ECO:0007669"/>
    <property type="project" value="InterPro"/>
</dbReference>
<sequence>MLCFLYLRKEQGCGGVHMRVYRIYRELEPNLRIKSRERLVRPPPELLSASARINAVWSMDFMHDQPADGRSTRKLSAIDHFNRQALGIEVDFSLPVERVARGLSQITEQRDRPVAIRCHNGPEYAVIMLTA</sequence>
<dbReference type="Proteomes" id="UP000076825">
    <property type="component" value="Chromosome 1"/>
</dbReference>
<dbReference type="EMBL" id="LT546645">
    <property type="protein sequence ID" value="SAI69042.1"/>
    <property type="molecule type" value="Genomic_DNA"/>
</dbReference>
<dbReference type="KEGG" id="btrm:SAMEA390648701625"/>
<dbReference type="SUPFAM" id="SSF53098">
    <property type="entry name" value="Ribonuclease H-like"/>
    <property type="match status" value="1"/>
</dbReference>
<dbReference type="Gene3D" id="3.30.420.10">
    <property type="entry name" value="Ribonuclease H-like superfamily/Ribonuclease H"/>
    <property type="match status" value="1"/>
</dbReference>
<dbReference type="PANTHER" id="PTHR47515:SF2">
    <property type="entry name" value="INTEGRASE CORE DOMAIN PROTEIN"/>
    <property type="match status" value="1"/>
</dbReference>
<dbReference type="PANTHER" id="PTHR47515">
    <property type="entry name" value="LOW CALCIUM RESPONSE LOCUS PROTEIN T"/>
    <property type="match status" value="1"/>
</dbReference>
<name>A0A157R9E7_9BORD</name>
<evidence type="ECO:0000313" key="2">
    <source>
        <dbReference type="EMBL" id="SAI69042.1"/>
    </source>
</evidence>
<gene>
    <name evidence="2" type="ORF">SAMEA3906487_01625</name>
</gene>
<proteinExistence type="predicted"/>
<evidence type="ECO:0000313" key="3">
    <source>
        <dbReference type="Proteomes" id="UP000076825"/>
    </source>
</evidence>
<dbReference type="STRING" id="123899.SAMEA3906487_01625"/>
<dbReference type="PATRIC" id="fig|123899.6.peg.1606"/>
<accession>A0A157R9E7</accession>
<feature type="domain" description="Integrase catalytic" evidence="1">
    <location>
        <begin position="38"/>
        <end position="131"/>
    </location>
</feature>
<protein>
    <submittedName>
        <fullName evidence="2">Transposase</fullName>
    </submittedName>
</protein>
<dbReference type="GO" id="GO:0003676">
    <property type="term" value="F:nucleic acid binding"/>
    <property type="evidence" value="ECO:0007669"/>
    <property type="project" value="InterPro"/>
</dbReference>
<reference evidence="2 3" key="1">
    <citation type="submission" date="2016-04" db="EMBL/GenBank/DDBJ databases">
        <authorList>
            <consortium name="Pathogen Informatics"/>
        </authorList>
    </citation>
    <scope>NUCLEOTIDE SEQUENCE [LARGE SCALE GENOMIC DNA]</scope>
    <source>
        <strain evidence="2 3">H044680328</strain>
    </source>
</reference>
<organism evidence="2 3">
    <name type="scientific">Bordetella trematum</name>
    <dbReference type="NCBI Taxonomy" id="123899"/>
    <lineage>
        <taxon>Bacteria</taxon>
        <taxon>Pseudomonadati</taxon>
        <taxon>Pseudomonadota</taxon>
        <taxon>Betaproteobacteria</taxon>
        <taxon>Burkholderiales</taxon>
        <taxon>Alcaligenaceae</taxon>
        <taxon>Bordetella</taxon>
    </lineage>
</organism>
<dbReference type="InterPro" id="IPR001584">
    <property type="entry name" value="Integrase_cat-core"/>
</dbReference>
<dbReference type="InterPro" id="IPR036397">
    <property type="entry name" value="RNaseH_sf"/>
</dbReference>
<keyword evidence="3" id="KW-1185">Reference proteome</keyword>
<dbReference type="InterPro" id="IPR012337">
    <property type="entry name" value="RNaseH-like_sf"/>
</dbReference>
<dbReference type="AlphaFoldDB" id="A0A157R9E7"/>
<dbReference type="RefSeq" id="WP_063491767.1">
    <property type="nucleotide sequence ID" value="NZ_CP036357.1"/>
</dbReference>